<evidence type="ECO:0000313" key="9">
    <source>
        <dbReference type="EMBL" id="KNC98547.1"/>
    </source>
</evidence>
<dbReference type="SMART" id="SM00228">
    <property type="entry name" value="PDZ"/>
    <property type="match status" value="3"/>
</dbReference>
<comment type="function">
    <text evidence="1">Nuclear serine protease which mediates apoptosis.</text>
</comment>
<dbReference type="GeneID" id="27689560"/>
<evidence type="ECO:0000256" key="5">
    <source>
        <dbReference type="ARBA" id="ARBA00021524"/>
    </source>
</evidence>
<dbReference type="InterPro" id="IPR041489">
    <property type="entry name" value="PDZ_6"/>
</dbReference>
<dbReference type="InParanoid" id="A0A0L0HBG6"/>
<dbReference type="Pfam" id="PF12812">
    <property type="entry name" value="PDZ_1"/>
    <property type="match status" value="1"/>
</dbReference>
<dbReference type="PRINTS" id="PR00834">
    <property type="entry name" value="PROTEASES2C"/>
</dbReference>
<dbReference type="InterPro" id="IPR001940">
    <property type="entry name" value="Peptidase_S1C"/>
</dbReference>
<dbReference type="OMA" id="NNDEGYI"/>
<feature type="domain" description="PDZ" evidence="8">
    <location>
        <begin position="298"/>
        <end position="363"/>
    </location>
</feature>
<dbReference type="InterPro" id="IPR009003">
    <property type="entry name" value="Peptidase_S1_PA"/>
</dbReference>
<dbReference type="AlphaFoldDB" id="A0A0L0HBG6"/>
<keyword evidence="6" id="KW-0539">Nucleus</keyword>
<dbReference type="PROSITE" id="PS50106">
    <property type="entry name" value="PDZ"/>
    <property type="match status" value="1"/>
</dbReference>
<evidence type="ECO:0000256" key="3">
    <source>
        <dbReference type="ARBA" id="ARBA00010541"/>
    </source>
</evidence>
<dbReference type="InterPro" id="IPR036034">
    <property type="entry name" value="PDZ_sf"/>
</dbReference>
<dbReference type="EMBL" id="KQ257460">
    <property type="protein sequence ID" value="KNC98547.1"/>
    <property type="molecule type" value="Genomic_DNA"/>
</dbReference>
<protein>
    <recommendedName>
        <fullName evidence="4">Pro-apoptotic serine protease NMA111</fullName>
    </recommendedName>
    <alternativeName>
        <fullName evidence="5">Pro-apoptotic serine protease nma111</fullName>
    </alternativeName>
</protein>
<gene>
    <name evidence="9" type="ORF">SPPG_06237</name>
</gene>
<dbReference type="InterPro" id="IPR025926">
    <property type="entry name" value="PDZ-like_dom"/>
</dbReference>
<evidence type="ECO:0000259" key="8">
    <source>
        <dbReference type="PROSITE" id="PS50106"/>
    </source>
</evidence>
<evidence type="ECO:0000256" key="6">
    <source>
        <dbReference type="ARBA" id="ARBA00023242"/>
    </source>
</evidence>
<dbReference type="PANTHER" id="PTHR46366">
    <property type="entry name" value="PRO-APOPTOTIC SERINE PROTEASE NMA111"/>
    <property type="match status" value="1"/>
</dbReference>
<dbReference type="GO" id="GO:0006508">
    <property type="term" value="P:proteolysis"/>
    <property type="evidence" value="ECO:0007669"/>
    <property type="project" value="UniProtKB-KW"/>
</dbReference>
<evidence type="ECO:0000256" key="4">
    <source>
        <dbReference type="ARBA" id="ARBA00020338"/>
    </source>
</evidence>
<comment type="subcellular location">
    <subcellularLocation>
        <location evidence="2">Nucleus</location>
    </subcellularLocation>
</comment>
<comment type="similarity">
    <text evidence="3">Belongs to the peptidase S1C family.</text>
</comment>
<dbReference type="RefSeq" id="XP_016606587.1">
    <property type="nucleotide sequence ID" value="XM_016754445.1"/>
</dbReference>
<feature type="region of interest" description="Disordered" evidence="7">
    <location>
        <begin position="1"/>
        <end position="30"/>
    </location>
</feature>
<evidence type="ECO:0000256" key="1">
    <source>
        <dbReference type="ARBA" id="ARBA00002558"/>
    </source>
</evidence>
<dbReference type="Gene3D" id="2.30.42.10">
    <property type="match status" value="3"/>
</dbReference>
<accession>A0A0L0HBG6</accession>
<reference evidence="9 10" key="1">
    <citation type="submission" date="2009-08" db="EMBL/GenBank/DDBJ databases">
        <title>The Genome Sequence of Spizellomyces punctatus strain DAOM BR117.</title>
        <authorList>
            <consortium name="The Broad Institute Genome Sequencing Platform"/>
            <person name="Russ C."/>
            <person name="Cuomo C."/>
            <person name="Shea T."/>
            <person name="Young S.K."/>
            <person name="Zeng Q."/>
            <person name="Koehrsen M."/>
            <person name="Haas B."/>
            <person name="Borodovsky M."/>
            <person name="Guigo R."/>
            <person name="Alvarado L."/>
            <person name="Berlin A."/>
            <person name="Bochicchio J."/>
            <person name="Borenstein D."/>
            <person name="Chapman S."/>
            <person name="Chen Z."/>
            <person name="Engels R."/>
            <person name="Freedman E."/>
            <person name="Gellesch M."/>
            <person name="Goldberg J."/>
            <person name="Griggs A."/>
            <person name="Gujja S."/>
            <person name="Heiman D."/>
            <person name="Hepburn T."/>
            <person name="Howarth C."/>
            <person name="Jen D."/>
            <person name="Larson L."/>
            <person name="Lewis B."/>
            <person name="Mehta T."/>
            <person name="Park D."/>
            <person name="Pearson M."/>
            <person name="Roberts A."/>
            <person name="Saif S."/>
            <person name="Shenoy N."/>
            <person name="Sisk P."/>
            <person name="Stolte C."/>
            <person name="Sykes S."/>
            <person name="Thomson T."/>
            <person name="Walk T."/>
            <person name="White J."/>
            <person name="Yandava C."/>
            <person name="Burger G."/>
            <person name="Gray M.W."/>
            <person name="Holland P.W.H."/>
            <person name="King N."/>
            <person name="Lang F.B.F."/>
            <person name="Roger A.J."/>
            <person name="Ruiz-Trillo I."/>
            <person name="Lander E."/>
            <person name="Nusbaum C."/>
        </authorList>
    </citation>
    <scope>NUCLEOTIDE SEQUENCE [LARGE SCALE GENOMIC DNA]</scope>
    <source>
        <strain evidence="9 10">DAOM BR117</strain>
    </source>
</reference>
<dbReference type="Proteomes" id="UP000053201">
    <property type="component" value="Unassembled WGS sequence"/>
</dbReference>
<evidence type="ECO:0000256" key="7">
    <source>
        <dbReference type="SAM" id="MobiDB-lite"/>
    </source>
</evidence>
<evidence type="ECO:0000256" key="2">
    <source>
        <dbReference type="ARBA" id="ARBA00004123"/>
    </source>
</evidence>
<dbReference type="OrthoDB" id="4217619at2759"/>
<dbReference type="SUPFAM" id="SSF50494">
    <property type="entry name" value="Trypsin-like serine proteases"/>
    <property type="match status" value="2"/>
</dbReference>
<dbReference type="CDD" id="cd06719">
    <property type="entry name" value="PDZ2-4_Nma111p-like"/>
    <property type="match status" value="1"/>
</dbReference>
<dbReference type="CDD" id="cd06786">
    <property type="entry name" value="cpPDZ1_ScNma111-like"/>
    <property type="match status" value="1"/>
</dbReference>
<dbReference type="STRING" id="645134.A0A0L0HBG6"/>
<dbReference type="SUPFAM" id="SSF50156">
    <property type="entry name" value="PDZ domain-like"/>
    <property type="match status" value="3"/>
</dbReference>
<evidence type="ECO:0000313" key="10">
    <source>
        <dbReference type="Proteomes" id="UP000053201"/>
    </source>
</evidence>
<dbReference type="VEuPathDB" id="FungiDB:SPPG_06237"/>
<keyword evidence="10" id="KW-1185">Reference proteome</keyword>
<name>A0A0L0HBG6_SPIPD</name>
<organism evidence="9 10">
    <name type="scientific">Spizellomyces punctatus (strain DAOM BR117)</name>
    <dbReference type="NCBI Taxonomy" id="645134"/>
    <lineage>
        <taxon>Eukaryota</taxon>
        <taxon>Fungi</taxon>
        <taxon>Fungi incertae sedis</taxon>
        <taxon>Chytridiomycota</taxon>
        <taxon>Chytridiomycota incertae sedis</taxon>
        <taxon>Chytridiomycetes</taxon>
        <taxon>Spizellomycetales</taxon>
        <taxon>Spizellomycetaceae</taxon>
        <taxon>Spizellomyces</taxon>
    </lineage>
</organism>
<dbReference type="GO" id="GO:0004252">
    <property type="term" value="F:serine-type endopeptidase activity"/>
    <property type="evidence" value="ECO:0007669"/>
    <property type="project" value="InterPro"/>
</dbReference>
<dbReference type="Pfam" id="PF13365">
    <property type="entry name" value="Trypsin_2"/>
    <property type="match status" value="1"/>
</dbReference>
<sequence>MEVDAQDEGNGGGLIRPDDEEVGTVPPPDQLSELYDSRHTANSSQWEQTLKNVIPAIVSIRFISVRNFDTEYQRASQASGFIVDKTRGIVLTNRHVVQPGPILAEAILNESKEEIQLTPIYRDPVHDFGFFQFDASTVKYMKIVEIPLAPEQARVGIDIRVVGNDSGERLSILSGTLARLDRKAPYYGAGRFNDWNTFYYQAASMTSGGSSGSPVINVEGNAIALNAGGATLSASSFFLPLDRVVRVLKLIQQGQPIPRGTVQTVFKFTPYDEVKRLGLDAPKEATVRDMFPESTGMLTVSQVVPKGPADGRLEAGDILLKVNGQSLISFVPLEEILDSSVNEEIHLLVQRGLEVKDIVLRVQDLHSITPDRFVEVGGGILNNLSYQIARSFMVPVGGVFVAGAGYMLHLAGIQRRCVITALNNVPTPTIDRFVEVMSSLKNNERVPIRHYHLSDINKEKLALVQVDRRWHPFNMATRNDKTGVWDYAPLPPCIGEAVFKPHTASHIRLDESLGPARAVVPALVHVEFHLPFRIDGVIHQVHNGIGLVIDSTKGLVIVDKHAIPTSVGDILLTFANSIIVPGRLVYLHQVYNYAIVQYGVELLGQTFVQEATISNKPLNQGDPVFLIALTKSYQPIVRKTVVTNVRQFYVNEPIPPAYRAMNVEGIELENPVSQGGVLTDSQGHVQALYAAYTKHAAKSRNEFYLGLPIEVALPVIEQLRRGDRPVLKGLEVELTYAQIAHARILGLSDEWVKRIEGSHLSRRNVLVVRRLTSGTDASKLLKEGDLILAVDGQPATKFMDIMDHVGRDTLELTVLREGNEANISVPLSLLDATGTERIVGWSGAIFQMPHKAVYQQLKDVPNGVLCSVVYDGSPSQLYNLHPLTWVTEINGQSIDSLDAFLAAVSTIPSGSFARLRTVTFNRFVKVITIRTNRHYFGTWEIRRNEDVTMRVNGTSREGNQSEWSFTSFS</sequence>
<dbReference type="InterPro" id="IPR043504">
    <property type="entry name" value="Peptidase_S1_PA_chymotrypsin"/>
</dbReference>
<dbReference type="PANTHER" id="PTHR46366:SF1">
    <property type="entry name" value="PDZ DOMAIN-CONTAINING PROTEIN C1685.05"/>
    <property type="match status" value="1"/>
</dbReference>
<dbReference type="InterPro" id="IPR001478">
    <property type="entry name" value="PDZ"/>
</dbReference>
<dbReference type="Gene3D" id="2.40.10.10">
    <property type="entry name" value="Trypsin-like serine proteases"/>
    <property type="match status" value="2"/>
</dbReference>
<dbReference type="Gene3D" id="2.40.10.120">
    <property type="match status" value="1"/>
</dbReference>
<proteinExistence type="inferred from homology"/>
<dbReference type="GO" id="GO:0005634">
    <property type="term" value="C:nucleus"/>
    <property type="evidence" value="ECO:0007669"/>
    <property type="project" value="UniProtKB-SubCell"/>
</dbReference>
<dbReference type="eggNOG" id="KOG1421">
    <property type="taxonomic scope" value="Eukaryota"/>
</dbReference>
<dbReference type="Pfam" id="PF17820">
    <property type="entry name" value="PDZ_6"/>
    <property type="match status" value="1"/>
</dbReference>